<dbReference type="OrthoDB" id="7409763at2"/>
<proteinExistence type="predicted"/>
<dbReference type="RefSeq" id="WP_126484779.1">
    <property type="nucleotide sequence ID" value="NZ_RXNS01000012.1"/>
</dbReference>
<sequence length="89" mass="9401">MNRTHLEHTVIALVIQLALWPLLGPWGAGFTACAVFLGREIAQHEAKGGGAKAVPWYYGAIRHWSRDSILDVVLPAAVCAALALGGAAL</sequence>
<evidence type="ECO:0000313" key="3">
    <source>
        <dbReference type="Proteomes" id="UP000267400"/>
    </source>
</evidence>
<organism evidence="2 3">
    <name type="scientific">Halomonas nitroreducens</name>
    <dbReference type="NCBI Taxonomy" id="447425"/>
    <lineage>
        <taxon>Bacteria</taxon>
        <taxon>Pseudomonadati</taxon>
        <taxon>Pseudomonadota</taxon>
        <taxon>Gammaproteobacteria</taxon>
        <taxon>Oceanospirillales</taxon>
        <taxon>Halomonadaceae</taxon>
        <taxon>Halomonas</taxon>
    </lineage>
</organism>
<gene>
    <name evidence="2" type="ORF">EKG36_13050</name>
</gene>
<keyword evidence="1" id="KW-1133">Transmembrane helix</keyword>
<reference evidence="2 3" key="1">
    <citation type="submission" date="2018-12" db="EMBL/GenBank/DDBJ databases">
        <authorList>
            <person name="Yu L."/>
        </authorList>
    </citation>
    <scope>NUCLEOTIDE SEQUENCE [LARGE SCALE GENOMIC DNA]</scope>
    <source>
        <strain evidence="2 3">11S</strain>
    </source>
</reference>
<dbReference type="AlphaFoldDB" id="A0A431V329"/>
<dbReference type="PROSITE" id="PS51257">
    <property type="entry name" value="PROKAR_LIPOPROTEIN"/>
    <property type="match status" value="1"/>
</dbReference>
<dbReference type="Proteomes" id="UP000267400">
    <property type="component" value="Unassembled WGS sequence"/>
</dbReference>
<keyword evidence="1" id="KW-0812">Transmembrane</keyword>
<evidence type="ECO:0000313" key="2">
    <source>
        <dbReference type="EMBL" id="RTR01930.1"/>
    </source>
</evidence>
<comment type="caution">
    <text evidence="2">The sequence shown here is derived from an EMBL/GenBank/DDBJ whole genome shotgun (WGS) entry which is preliminary data.</text>
</comment>
<keyword evidence="1" id="KW-0472">Membrane</keyword>
<feature type="transmembrane region" description="Helical" evidence="1">
    <location>
        <begin position="12"/>
        <end position="37"/>
    </location>
</feature>
<keyword evidence="3" id="KW-1185">Reference proteome</keyword>
<evidence type="ECO:0000256" key="1">
    <source>
        <dbReference type="SAM" id="Phobius"/>
    </source>
</evidence>
<name>A0A431V329_9GAMM</name>
<accession>A0A431V329</accession>
<protein>
    <submittedName>
        <fullName evidence="2">Uncharacterized protein</fullName>
    </submittedName>
</protein>
<dbReference type="EMBL" id="RXNS01000012">
    <property type="protein sequence ID" value="RTR01930.1"/>
    <property type="molecule type" value="Genomic_DNA"/>
</dbReference>